<gene>
    <name evidence="3" type="ORF">ACFPU1_02965</name>
</gene>
<dbReference type="SMART" id="SM00257">
    <property type="entry name" value="LysM"/>
    <property type="match status" value="2"/>
</dbReference>
<protein>
    <submittedName>
        <fullName evidence="3">LysM peptidoglycan-binding domain-containing protein</fullName>
    </submittedName>
</protein>
<dbReference type="RefSeq" id="WP_385938410.1">
    <property type="nucleotide sequence ID" value="NZ_JBHSOZ010000003.1"/>
</dbReference>
<dbReference type="InterPro" id="IPR018392">
    <property type="entry name" value="LysM"/>
</dbReference>
<dbReference type="CDD" id="cd00118">
    <property type="entry name" value="LysM"/>
    <property type="match status" value="2"/>
</dbReference>
<dbReference type="Proteomes" id="UP001596142">
    <property type="component" value="Unassembled WGS sequence"/>
</dbReference>
<organism evidence="3 4">
    <name type="scientific">Thalassorhabdus alkalitolerans</name>
    <dbReference type="NCBI Taxonomy" id="2282697"/>
    <lineage>
        <taxon>Bacteria</taxon>
        <taxon>Bacillati</taxon>
        <taxon>Bacillota</taxon>
        <taxon>Bacilli</taxon>
        <taxon>Bacillales</taxon>
        <taxon>Bacillaceae</taxon>
        <taxon>Thalassorhabdus</taxon>
    </lineage>
</organism>
<evidence type="ECO:0000259" key="2">
    <source>
        <dbReference type="PROSITE" id="PS51782"/>
    </source>
</evidence>
<proteinExistence type="predicted"/>
<dbReference type="Gene3D" id="3.10.350.10">
    <property type="entry name" value="LysM domain"/>
    <property type="match status" value="2"/>
</dbReference>
<dbReference type="PANTHER" id="PTHR33734:SF22">
    <property type="entry name" value="MEMBRANE-BOUND LYTIC MUREIN TRANSGLYCOSYLASE D"/>
    <property type="match status" value="1"/>
</dbReference>
<dbReference type="PROSITE" id="PS51782">
    <property type="entry name" value="LYSM"/>
    <property type="match status" value="2"/>
</dbReference>
<feature type="signal peptide" evidence="1">
    <location>
        <begin position="1"/>
        <end position="23"/>
    </location>
</feature>
<dbReference type="PANTHER" id="PTHR33734">
    <property type="entry name" value="LYSM DOMAIN-CONTAINING GPI-ANCHORED PROTEIN 2"/>
    <property type="match status" value="1"/>
</dbReference>
<dbReference type="InterPro" id="IPR036779">
    <property type="entry name" value="LysM_dom_sf"/>
</dbReference>
<keyword evidence="4" id="KW-1185">Reference proteome</keyword>
<sequence length="139" mass="14886">MKSIKLAAASFFALLFFVSSANASDACACSEPYEVKPGDTLYSLAQQYGVTVEQIQNKNSMGTSTYIIAGEDILLPPEPIEDAEAQEPSAEPDSAVYVVESGDTLYNIAQSEGTTVHALQTNNDIESDVIFPGQELTIQ</sequence>
<keyword evidence="1" id="KW-0732">Signal</keyword>
<reference evidence="4" key="1">
    <citation type="journal article" date="2019" name="Int. J. Syst. Evol. Microbiol.">
        <title>The Global Catalogue of Microorganisms (GCM) 10K type strain sequencing project: providing services to taxonomists for standard genome sequencing and annotation.</title>
        <authorList>
            <consortium name="The Broad Institute Genomics Platform"/>
            <consortium name="The Broad Institute Genome Sequencing Center for Infectious Disease"/>
            <person name="Wu L."/>
            <person name="Ma J."/>
        </authorList>
    </citation>
    <scope>NUCLEOTIDE SEQUENCE [LARGE SCALE GENOMIC DNA]</scope>
    <source>
        <strain evidence="4">CECT 7184</strain>
    </source>
</reference>
<evidence type="ECO:0000256" key="1">
    <source>
        <dbReference type="SAM" id="SignalP"/>
    </source>
</evidence>
<dbReference type="EMBL" id="JBHSOZ010000003">
    <property type="protein sequence ID" value="MFC5711734.1"/>
    <property type="molecule type" value="Genomic_DNA"/>
</dbReference>
<feature type="domain" description="LysM" evidence="2">
    <location>
        <begin position="31"/>
        <end position="75"/>
    </location>
</feature>
<feature type="domain" description="LysM" evidence="2">
    <location>
        <begin position="95"/>
        <end position="138"/>
    </location>
</feature>
<evidence type="ECO:0000313" key="4">
    <source>
        <dbReference type="Proteomes" id="UP001596142"/>
    </source>
</evidence>
<dbReference type="Pfam" id="PF01476">
    <property type="entry name" value="LysM"/>
    <property type="match status" value="2"/>
</dbReference>
<evidence type="ECO:0000313" key="3">
    <source>
        <dbReference type="EMBL" id="MFC5711734.1"/>
    </source>
</evidence>
<comment type="caution">
    <text evidence="3">The sequence shown here is derived from an EMBL/GenBank/DDBJ whole genome shotgun (WGS) entry which is preliminary data.</text>
</comment>
<accession>A0ABW0YMW9</accession>
<name>A0ABW0YMW9_9BACI</name>
<dbReference type="SUPFAM" id="SSF54106">
    <property type="entry name" value="LysM domain"/>
    <property type="match status" value="2"/>
</dbReference>
<feature type="chain" id="PRO_5045457119" evidence="1">
    <location>
        <begin position="24"/>
        <end position="139"/>
    </location>
</feature>